<dbReference type="AlphaFoldDB" id="A0A059XUH6"/>
<feature type="binding site" evidence="7">
    <location>
        <position position="204"/>
    </location>
    <ligand>
        <name>Fe(2+)</name>
        <dbReference type="ChEBI" id="CHEBI:29033"/>
    </ligand>
</feature>
<dbReference type="KEGG" id="lfp:Y981_06180"/>
<dbReference type="PANTHER" id="PTHR11108">
    <property type="entry name" value="FERROCHELATASE"/>
    <property type="match status" value="1"/>
</dbReference>
<sequence>MSQTRPETPKTTRGVLLFNLGGPETLEDVYPFLLNLFSDPDIFRVPRLIQPLLARIIARRRAPKSREYYRQIGGGSPLRKITDDQARLLEEALNREETDVHWKVRVGMRYAPPRTADALRELVDSGVNDLVFLPLYPQRSRTTTGSSFREALAEAKRIAPGLPVRTIPAWPVYPPYIKSLAETVGDALSRIPEEETVHILFSAHGIPEFLVTREKDPYEADTNATVSAAMEALQKFHPQRKLLHHLSYQSRVGPLKWLGPETRLELSRLAGEGVRHLVMVPISFVSDHQETLYEMDILYGQMTRDLGYKTFLRAPSLNTRPSFIHALASLLRESSDPPCASAPCFCACGACPKQSG</sequence>
<dbReference type="SUPFAM" id="SSF53800">
    <property type="entry name" value="Chelatase"/>
    <property type="match status" value="1"/>
</dbReference>
<dbReference type="InterPro" id="IPR001015">
    <property type="entry name" value="Ferrochelatase"/>
</dbReference>
<dbReference type="CDD" id="cd03411">
    <property type="entry name" value="Ferrochelatase_N"/>
    <property type="match status" value="1"/>
</dbReference>
<dbReference type="EC" id="4.98.1.1" evidence="7"/>
<protein>
    <recommendedName>
        <fullName evidence="7">Ferrochelatase</fullName>
        <ecNumber evidence="7">4.98.1.1</ecNumber>
    </recommendedName>
    <alternativeName>
        <fullName evidence="7">Heme synthase</fullName>
    </alternativeName>
    <alternativeName>
        <fullName evidence="7">Protoheme ferro-lyase</fullName>
    </alternativeName>
</protein>
<keyword evidence="3 7" id="KW-0350">Heme biosynthesis</keyword>
<evidence type="ECO:0000313" key="10">
    <source>
        <dbReference type="Proteomes" id="UP000027059"/>
    </source>
</evidence>
<keyword evidence="2 7" id="KW-0408">Iron</keyword>
<dbReference type="HOGENOM" id="CLU_018884_4_1_0"/>
<reference evidence="10" key="1">
    <citation type="submission" date="2014-02" db="EMBL/GenBank/DDBJ databases">
        <title>Complete genome sequence and comparative genomic analysis of the nitrogen-fixing bacterium Leptospirillum ferriphilum YSK.</title>
        <authorList>
            <person name="Guo X."/>
            <person name="Yin H."/>
            <person name="Liang Y."/>
            <person name="Hu Q."/>
            <person name="Ma L."/>
            <person name="Xiao Y."/>
            <person name="Zhang X."/>
            <person name="Qiu G."/>
            <person name="Liu X."/>
        </authorList>
    </citation>
    <scope>NUCLEOTIDE SEQUENCE [LARGE SCALE GENOMIC DNA]</scope>
    <source>
        <strain evidence="10">YSK</strain>
    </source>
</reference>
<gene>
    <name evidence="7" type="primary">hemH</name>
    <name evidence="9" type="ORF">Y981_06180</name>
</gene>
<keyword evidence="7" id="KW-0479">Metal-binding</keyword>
<dbReference type="Gene3D" id="3.40.50.1400">
    <property type="match status" value="2"/>
</dbReference>
<evidence type="ECO:0000256" key="5">
    <source>
        <dbReference type="ARBA" id="ARBA00023244"/>
    </source>
</evidence>
<comment type="pathway">
    <text evidence="7">Porphyrin-containing compound metabolism; protoheme biosynthesis; protoheme from protoporphyrin-IX: step 1/1.</text>
</comment>
<dbReference type="Pfam" id="PF00762">
    <property type="entry name" value="Ferrochelatase"/>
    <property type="match status" value="1"/>
</dbReference>
<evidence type="ECO:0000256" key="2">
    <source>
        <dbReference type="ARBA" id="ARBA00023004"/>
    </source>
</evidence>
<reference evidence="9 10" key="2">
    <citation type="journal article" date="2015" name="Biomed. Res. Int.">
        <title>Effects of Arsenite Resistance on the Growth and Functional Gene Expression of Leptospirillum ferriphilum and Acidithiobacillus thiooxidans in Pure Culture and Coculture.</title>
        <authorList>
            <person name="Jiang H."/>
            <person name="Liang Y."/>
            <person name="Yin H."/>
            <person name="Xiao Y."/>
            <person name="Guo X."/>
            <person name="Xu Y."/>
            <person name="Hu Q."/>
            <person name="Liu H."/>
            <person name="Liu X."/>
        </authorList>
    </citation>
    <scope>NUCLEOTIDE SEQUENCE [LARGE SCALE GENOMIC DNA]</scope>
    <source>
        <strain evidence="9 10">YSK</strain>
    </source>
</reference>
<keyword evidence="7" id="KW-0963">Cytoplasm</keyword>
<proteinExistence type="inferred from homology"/>
<evidence type="ECO:0000256" key="3">
    <source>
        <dbReference type="ARBA" id="ARBA00023133"/>
    </source>
</evidence>
<evidence type="ECO:0000256" key="4">
    <source>
        <dbReference type="ARBA" id="ARBA00023239"/>
    </source>
</evidence>
<dbReference type="InterPro" id="IPR033659">
    <property type="entry name" value="Ferrochelatase_N"/>
</dbReference>
<keyword evidence="5 7" id="KW-0627">Porphyrin biosynthesis</keyword>
<comment type="catalytic activity">
    <reaction evidence="6">
        <text>Fe-coproporphyrin III + 2 H(+) = coproporphyrin III + Fe(2+)</text>
        <dbReference type="Rhea" id="RHEA:49572"/>
        <dbReference type="ChEBI" id="CHEBI:15378"/>
        <dbReference type="ChEBI" id="CHEBI:29033"/>
        <dbReference type="ChEBI" id="CHEBI:68438"/>
        <dbReference type="ChEBI" id="CHEBI:131725"/>
        <dbReference type="EC" id="4.99.1.9"/>
    </reaction>
    <physiologicalReaction direction="right-to-left" evidence="6">
        <dbReference type="Rhea" id="RHEA:49574"/>
    </physiologicalReaction>
</comment>
<dbReference type="Proteomes" id="UP000027059">
    <property type="component" value="Chromosome"/>
</dbReference>
<dbReference type="NCBIfam" id="TIGR00109">
    <property type="entry name" value="hemH"/>
    <property type="match status" value="1"/>
</dbReference>
<evidence type="ECO:0000313" key="9">
    <source>
        <dbReference type="EMBL" id="AIA30503.1"/>
    </source>
</evidence>
<name>A0A059XUH6_9BACT</name>
<organism evidence="9 10">
    <name type="scientific">Leptospirillum ferriphilum YSK</name>
    <dbReference type="NCBI Taxonomy" id="1441628"/>
    <lineage>
        <taxon>Bacteria</taxon>
        <taxon>Pseudomonadati</taxon>
        <taxon>Nitrospirota</taxon>
        <taxon>Nitrospiria</taxon>
        <taxon>Nitrospirales</taxon>
        <taxon>Nitrospiraceae</taxon>
        <taxon>Leptospirillum</taxon>
    </lineage>
</organism>
<comment type="catalytic activity">
    <reaction evidence="7">
        <text>heme b + 2 H(+) = protoporphyrin IX + Fe(2+)</text>
        <dbReference type="Rhea" id="RHEA:22584"/>
        <dbReference type="ChEBI" id="CHEBI:15378"/>
        <dbReference type="ChEBI" id="CHEBI:29033"/>
        <dbReference type="ChEBI" id="CHEBI:57306"/>
        <dbReference type="ChEBI" id="CHEBI:60344"/>
        <dbReference type="EC" id="4.98.1.1"/>
    </reaction>
</comment>
<dbReference type="RefSeq" id="WP_014961011.1">
    <property type="nucleotide sequence ID" value="NZ_CP007243.1"/>
</dbReference>
<dbReference type="FunFam" id="3.40.50.1400:FF:000006">
    <property type="entry name" value="Ferrochelatase"/>
    <property type="match status" value="1"/>
</dbReference>
<evidence type="ECO:0000256" key="7">
    <source>
        <dbReference type="HAMAP-Rule" id="MF_00323"/>
    </source>
</evidence>
<evidence type="ECO:0000256" key="8">
    <source>
        <dbReference type="RuleBase" id="RU004185"/>
    </source>
</evidence>
<dbReference type="GO" id="GO:0006783">
    <property type="term" value="P:heme biosynthetic process"/>
    <property type="evidence" value="ECO:0007669"/>
    <property type="project" value="UniProtKB-UniRule"/>
</dbReference>
<dbReference type="CDD" id="cd00419">
    <property type="entry name" value="Ferrochelatase_C"/>
    <property type="match status" value="1"/>
</dbReference>
<dbReference type="OrthoDB" id="9776380at2"/>
<dbReference type="GO" id="GO:0004325">
    <property type="term" value="F:ferrochelatase activity"/>
    <property type="evidence" value="ECO:0007669"/>
    <property type="project" value="UniProtKB-UniRule"/>
</dbReference>
<feature type="binding site" evidence="7">
    <location>
        <position position="290"/>
    </location>
    <ligand>
        <name>Fe(2+)</name>
        <dbReference type="ChEBI" id="CHEBI:29033"/>
    </ligand>
</feature>
<dbReference type="UniPathway" id="UPA00252">
    <property type="reaction ID" value="UER00325"/>
</dbReference>
<accession>A0A059XUH6</accession>
<comment type="function">
    <text evidence="7">Catalyzes the ferrous insertion into protoporphyrin IX.</text>
</comment>
<evidence type="ECO:0000256" key="6">
    <source>
        <dbReference type="ARBA" id="ARBA00024536"/>
    </source>
</evidence>
<keyword evidence="10" id="KW-1185">Reference proteome</keyword>
<dbReference type="InterPro" id="IPR033644">
    <property type="entry name" value="Ferrochelatase_C"/>
</dbReference>
<dbReference type="HAMAP" id="MF_00323">
    <property type="entry name" value="Ferrochelatase"/>
    <property type="match status" value="1"/>
</dbReference>
<dbReference type="EMBL" id="CP007243">
    <property type="protein sequence ID" value="AIA30503.1"/>
    <property type="molecule type" value="Genomic_DNA"/>
</dbReference>
<comment type="subcellular location">
    <subcellularLocation>
        <location evidence="7">Cytoplasm</location>
    </subcellularLocation>
</comment>
<keyword evidence="4 7" id="KW-0456">Lyase</keyword>
<dbReference type="GO" id="GO:0005737">
    <property type="term" value="C:cytoplasm"/>
    <property type="evidence" value="ECO:0007669"/>
    <property type="project" value="UniProtKB-SubCell"/>
</dbReference>
<dbReference type="GO" id="GO:0046872">
    <property type="term" value="F:metal ion binding"/>
    <property type="evidence" value="ECO:0007669"/>
    <property type="project" value="UniProtKB-KW"/>
</dbReference>
<evidence type="ECO:0000256" key="1">
    <source>
        <dbReference type="ARBA" id="ARBA00007718"/>
    </source>
</evidence>
<comment type="similarity">
    <text evidence="1 7 8">Belongs to the ferrochelatase family.</text>
</comment>
<dbReference type="PANTHER" id="PTHR11108:SF1">
    <property type="entry name" value="FERROCHELATASE, MITOCHONDRIAL"/>
    <property type="match status" value="1"/>
</dbReference>